<reference evidence="2 3" key="1">
    <citation type="submission" date="2020-03" db="EMBL/GenBank/DDBJ databases">
        <title>Dissostichus mawsoni Genome sequencing and assembly.</title>
        <authorList>
            <person name="Park H."/>
        </authorList>
    </citation>
    <scope>NUCLEOTIDE SEQUENCE [LARGE SCALE GENOMIC DNA]</scope>
    <source>
        <strain evidence="2">DM0001</strain>
        <tissue evidence="2">Muscle</tissue>
    </source>
</reference>
<accession>A0A7J5Y8J4</accession>
<dbReference type="PANTHER" id="PTHR46791">
    <property type="entry name" value="EXPRESSED PROTEIN"/>
    <property type="match status" value="1"/>
</dbReference>
<feature type="non-terminal residue" evidence="2">
    <location>
        <position position="1"/>
    </location>
</feature>
<evidence type="ECO:0000313" key="2">
    <source>
        <dbReference type="EMBL" id="KAF3845715.1"/>
    </source>
</evidence>
<organism evidence="2 3">
    <name type="scientific">Dissostichus mawsoni</name>
    <name type="common">Antarctic cod</name>
    <dbReference type="NCBI Taxonomy" id="36200"/>
    <lineage>
        <taxon>Eukaryota</taxon>
        <taxon>Metazoa</taxon>
        <taxon>Chordata</taxon>
        <taxon>Craniata</taxon>
        <taxon>Vertebrata</taxon>
        <taxon>Euteleostomi</taxon>
        <taxon>Actinopterygii</taxon>
        <taxon>Neopterygii</taxon>
        <taxon>Teleostei</taxon>
        <taxon>Neoteleostei</taxon>
        <taxon>Acanthomorphata</taxon>
        <taxon>Eupercaria</taxon>
        <taxon>Perciformes</taxon>
        <taxon>Notothenioidei</taxon>
        <taxon>Nototheniidae</taxon>
        <taxon>Dissostichus</taxon>
    </lineage>
</organism>
<feature type="domain" description="Integrase core" evidence="1">
    <location>
        <begin position="100"/>
        <end position="278"/>
    </location>
</feature>
<dbReference type="InterPro" id="IPR058913">
    <property type="entry name" value="Integrase_dom_put"/>
</dbReference>
<evidence type="ECO:0000313" key="3">
    <source>
        <dbReference type="Proteomes" id="UP000518266"/>
    </source>
</evidence>
<name>A0A7J5Y8J4_DISMA</name>
<dbReference type="OrthoDB" id="6119988at2759"/>
<dbReference type="AlphaFoldDB" id="A0A7J5Y8J4"/>
<protein>
    <recommendedName>
        <fullName evidence="1">Integrase core domain-containing protein</fullName>
    </recommendedName>
</protein>
<sequence>MDFLETTHNIKMSLRTLKSKLKSLSLSRKKNYSPLANVRAAIQEELNGPGQHYGYRSMCQTLRQKHSLTVKRDEVMNLMRELDPSGVQLRSNRRFVRRTYSSEGPNHVWHVDGYDKLKPYGLAISGCIDGYSRKVLWLKCGATNNDPGVIAQNYIRCVTEHGVIPMRLRTDCGTENGTMAAIQCALRSRHSDNFAGAASHMYGSSTANQRIESWWSYFRKQRSQFWMDLMNDLRERHHFSGSHAHTCLVRFVFMGVLQRDLDECREKWNTHIIRPVNQSRCPSGKPDVMYNLPHRYGGTDCGFPVPQDDLGQFVLDSTNSPCGDEHFQEHFENLQRTSGLMQPLTWESCVANYINMKNMA</sequence>
<evidence type="ECO:0000259" key="1">
    <source>
        <dbReference type="Pfam" id="PF24764"/>
    </source>
</evidence>
<gene>
    <name evidence="2" type="ORF">F7725_002793</name>
</gene>
<proteinExistence type="predicted"/>
<dbReference type="PANTHER" id="PTHR46791:SF12">
    <property type="match status" value="1"/>
</dbReference>
<dbReference type="EMBL" id="JAAKFY010000014">
    <property type="protein sequence ID" value="KAF3845715.1"/>
    <property type="molecule type" value="Genomic_DNA"/>
</dbReference>
<comment type="caution">
    <text evidence="2">The sequence shown here is derived from an EMBL/GenBank/DDBJ whole genome shotgun (WGS) entry which is preliminary data.</text>
</comment>
<dbReference type="Proteomes" id="UP000518266">
    <property type="component" value="Unassembled WGS sequence"/>
</dbReference>
<dbReference type="Pfam" id="PF24764">
    <property type="entry name" value="rva_4"/>
    <property type="match status" value="1"/>
</dbReference>
<keyword evidence="3" id="KW-1185">Reference proteome</keyword>